<dbReference type="CDD" id="cd05403">
    <property type="entry name" value="NT_KNTase_like"/>
    <property type="match status" value="1"/>
</dbReference>
<dbReference type="SUPFAM" id="SSF81301">
    <property type="entry name" value="Nucleotidyltransferase"/>
    <property type="match status" value="1"/>
</dbReference>
<sequence>MSHERIEAYVDQQTTGAASLPSILMDRLDEIAAICRDFGVQRLWIFGSAVHGTFDPETSDLDFMVDLGEYEPTVARRYVRFYDALRNLFGRQIDLITTRTNAKGHFLEDVIATREMIYAA</sequence>
<dbReference type="Gene3D" id="3.30.460.10">
    <property type="entry name" value="Beta Polymerase, domain 2"/>
    <property type="match status" value="1"/>
</dbReference>
<reference evidence="2" key="1">
    <citation type="submission" date="2020-02" db="EMBL/GenBank/DDBJ databases">
        <authorList>
            <person name="Meier V. D."/>
        </authorList>
    </citation>
    <scope>NUCLEOTIDE SEQUENCE</scope>
    <source>
        <strain evidence="2">AVDCRST_MAG33</strain>
    </source>
</reference>
<accession>A0A6J4UAK3</accession>
<gene>
    <name evidence="2" type="ORF">AVDCRST_MAG33-207</name>
</gene>
<proteinExistence type="predicted"/>
<evidence type="ECO:0000313" key="2">
    <source>
        <dbReference type="EMBL" id="CAA9543072.1"/>
    </source>
</evidence>
<protein>
    <recommendedName>
        <fullName evidence="1">Polymerase nucleotidyl transferase domain-containing protein</fullName>
    </recommendedName>
</protein>
<dbReference type="InterPro" id="IPR002934">
    <property type="entry name" value="Polymerase_NTP_transf_dom"/>
</dbReference>
<dbReference type="EMBL" id="CADCWK010000017">
    <property type="protein sequence ID" value="CAA9543072.1"/>
    <property type="molecule type" value="Genomic_DNA"/>
</dbReference>
<dbReference type="InterPro" id="IPR043519">
    <property type="entry name" value="NT_sf"/>
</dbReference>
<name>A0A6J4UAK3_9BACT</name>
<organism evidence="2">
    <name type="scientific">uncultured Thermomicrobiales bacterium</name>
    <dbReference type="NCBI Taxonomy" id="1645740"/>
    <lineage>
        <taxon>Bacteria</taxon>
        <taxon>Pseudomonadati</taxon>
        <taxon>Thermomicrobiota</taxon>
        <taxon>Thermomicrobia</taxon>
        <taxon>Thermomicrobiales</taxon>
        <taxon>environmental samples</taxon>
    </lineage>
</organism>
<feature type="domain" description="Polymerase nucleotidyl transferase" evidence="1">
    <location>
        <begin position="31"/>
        <end position="105"/>
    </location>
</feature>
<dbReference type="AlphaFoldDB" id="A0A6J4UAK3"/>
<evidence type="ECO:0000259" key="1">
    <source>
        <dbReference type="Pfam" id="PF01909"/>
    </source>
</evidence>
<dbReference type="Pfam" id="PF01909">
    <property type="entry name" value="NTP_transf_2"/>
    <property type="match status" value="1"/>
</dbReference>